<sequence>MATSTLFLILDDISTNFTYGGPQNWTVNEQPPWYGGTSTYPAYANASTFGSFEVSFEGISIAFTGNTPAATLPQSIMVSIDGGTPYNTSYMDPTPQSYLQWYQSPALSEGKHTISVDGVAGTSLDYATITVGQSTPLSGKKIIVDNDDPTVHYSGSWTRNTAEFVPGGIPKGLPFRNSTHRSTTPGDTITFLFSGTSIAVYGIFSWGDLGTLAATYTIDGGTPVAGSYPVTTSSTRYVGGALENSNFQFVSLDSLSAGAHTLVINVTQCLNHTFIFDYITYTPSFSNLASMPSLVYTAPASSPTSAATASATASQSASSKQTPVGGIVGGVVGGSVALVLIAFVVIWLRRRKAKENITSPFDLSKEAKPEGAFVLSVIHISRGMILIFAFWFLDSHTSPAQLEGQTISHSRFPSNGGTVSPFQDEDSRTPAHLGLATFADRKRVRNGNLSGTTSGPSPVSSTAKNTSDVASSSATNLTSVASPASDLSSRASVSSPPAYEAITAQ</sequence>
<feature type="compositionally biased region" description="Low complexity" evidence="1">
    <location>
        <begin position="481"/>
        <end position="498"/>
    </location>
</feature>
<feature type="compositionally biased region" description="Low complexity" evidence="1">
    <location>
        <begin position="450"/>
        <end position="462"/>
    </location>
</feature>
<feature type="compositionally biased region" description="Polar residues" evidence="1">
    <location>
        <begin position="463"/>
        <end position="480"/>
    </location>
</feature>
<dbReference type="AlphaFoldDB" id="A0A0C3CRR5"/>
<feature type="transmembrane region" description="Helical" evidence="2">
    <location>
        <begin position="324"/>
        <end position="348"/>
    </location>
</feature>
<keyword evidence="4" id="KW-1185">Reference proteome</keyword>
<evidence type="ECO:0000256" key="1">
    <source>
        <dbReference type="SAM" id="MobiDB-lite"/>
    </source>
</evidence>
<reference evidence="4" key="2">
    <citation type="submission" date="2015-01" db="EMBL/GenBank/DDBJ databases">
        <title>Evolutionary Origins and Diversification of the Mycorrhizal Mutualists.</title>
        <authorList>
            <consortium name="DOE Joint Genome Institute"/>
            <consortium name="Mycorrhizal Genomics Consortium"/>
            <person name="Kohler A."/>
            <person name="Kuo A."/>
            <person name="Nagy L.G."/>
            <person name="Floudas D."/>
            <person name="Copeland A."/>
            <person name="Barry K.W."/>
            <person name="Cichocki N."/>
            <person name="Veneault-Fourrey C."/>
            <person name="LaButti K."/>
            <person name="Lindquist E.A."/>
            <person name="Lipzen A."/>
            <person name="Lundell T."/>
            <person name="Morin E."/>
            <person name="Murat C."/>
            <person name="Riley R."/>
            <person name="Ohm R."/>
            <person name="Sun H."/>
            <person name="Tunlid A."/>
            <person name="Henrissat B."/>
            <person name="Grigoriev I.V."/>
            <person name="Hibbett D.S."/>
            <person name="Martin F."/>
        </authorList>
    </citation>
    <scope>NUCLEOTIDE SEQUENCE [LARGE SCALE GENOMIC DNA]</scope>
    <source>
        <strain evidence="4">h7</strain>
    </source>
</reference>
<dbReference type="Gene3D" id="2.60.120.260">
    <property type="entry name" value="Galactose-binding domain-like"/>
    <property type="match status" value="2"/>
</dbReference>
<feature type="region of interest" description="Disordered" evidence="1">
    <location>
        <begin position="405"/>
        <end position="428"/>
    </location>
</feature>
<evidence type="ECO:0000313" key="4">
    <source>
        <dbReference type="Proteomes" id="UP000053424"/>
    </source>
</evidence>
<reference evidence="3 4" key="1">
    <citation type="submission" date="2014-04" db="EMBL/GenBank/DDBJ databases">
        <authorList>
            <consortium name="DOE Joint Genome Institute"/>
            <person name="Kuo A."/>
            <person name="Gay G."/>
            <person name="Dore J."/>
            <person name="Kohler A."/>
            <person name="Nagy L.G."/>
            <person name="Floudas D."/>
            <person name="Copeland A."/>
            <person name="Barry K.W."/>
            <person name="Cichocki N."/>
            <person name="Veneault-Fourrey C."/>
            <person name="LaButti K."/>
            <person name="Lindquist E.A."/>
            <person name="Lipzen A."/>
            <person name="Lundell T."/>
            <person name="Morin E."/>
            <person name="Murat C."/>
            <person name="Sun H."/>
            <person name="Tunlid A."/>
            <person name="Henrissat B."/>
            <person name="Grigoriev I.V."/>
            <person name="Hibbett D.S."/>
            <person name="Martin F."/>
            <person name="Nordberg H.P."/>
            <person name="Cantor M.N."/>
            <person name="Hua S.X."/>
        </authorList>
    </citation>
    <scope>NUCLEOTIDE SEQUENCE [LARGE SCALE GENOMIC DNA]</scope>
    <source>
        <strain evidence="4">h7</strain>
    </source>
</reference>
<keyword evidence="2" id="KW-0812">Transmembrane</keyword>
<dbReference type="OrthoDB" id="2756615at2759"/>
<dbReference type="HOGENOM" id="CLU_036216_2_0_1"/>
<name>A0A0C3CRR5_HEBCY</name>
<protein>
    <submittedName>
        <fullName evidence="3">Uncharacterized protein</fullName>
    </submittedName>
</protein>
<feature type="compositionally biased region" description="Polar residues" evidence="1">
    <location>
        <begin position="405"/>
        <end position="421"/>
    </location>
</feature>
<feature type="region of interest" description="Disordered" evidence="1">
    <location>
        <begin position="444"/>
        <end position="505"/>
    </location>
</feature>
<dbReference type="EMBL" id="KN831770">
    <property type="protein sequence ID" value="KIM46764.1"/>
    <property type="molecule type" value="Genomic_DNA"/>
</dbReference>
<evidence type="ECO:0000256" key="2">
    <source>
        <dbReference type="SAM" id="Phobius"/>
    </source>
</evidence>
<dbReference type="STRING" id="686832.A0A0C3CRR5"/>
<evidence type="ECO:0000313" key="3">
    <source>
        <dbReference type="EMBL" id="KIM46764.1"/>
    </source>
</evidence>
<gene>
    <name evidence="3" type="ORF">M413DRAFT_262163</name>
</gene>
<proteinExistence type="predicted"/>
<organism evidence="3 4">
    <name type="scientific">Hebeloma cylindrosporum</name>
    <dbReference type="NCBI Taxonomy" id="76867"/>
    <lineage>
        <taxon>Eukaryota</taxon>
        <taxon>Fungi</taxon>
        <taxon>Dikarya</taxon>
        <taxon>Basidiomycota</taxon>
        <taxon>Agaricomycotina</taxon>
        <taxon>Agaricomycetes</taxon>
        <taxon>Agaricomycetidae</taxon>
        <taxon>Agaricales</taxon>
        <taxon>Agaricineae</taxon>
        <taxon>Hymenogastraceae</taxon>
        <taxon>Hebeloma</taxon>
    </lineage>
</organism>
<accession>A0A0C3CRR5</accession>
<keyword evidence="2" id="KW-0472">Membrane</keyword>
<feature type="transmembrane region" description="Helical" evidence="2">
    <location>
        <begin position="372"/>
        <end position="393"/>
    </location>
</feature>
<keyword evidence="2" id="KW-1133">Transmembrane helix</keyword>
<dbReference type="Proteomes" id="UP000053424">
    <property type="component" value="Unassembled WGS sequence"/>
</dbReference>